<evidence type="ECO:0000256" key="1">
    <source>
        <dbReference type="ARBA" id="ARBA00001933"/>
    </source>
</evidence>
<comment type="caution">
    <text evidence="11">The sequence shown here is derived from an EMBL/GenBank/DDBJ whole genome shotgun (WGS) entry which is preliminary data.</text>
</comment>
<gene>
    <name evidence="9" type="primary">hisC</name>
    <name evidence="11" type="ORF">CBF32_08430</name>
</gene>
<dbReference type="AlphaFoldDB" id="A0A369AV48"/>
<keyword evidence="7 9" id="KW-0368">Histidine biosynthesis</keyword>
<dbReference type="InterPro" id="IPR001917">
    <property type="entry name" value="Aminotrans_II_pyridoxalP_BS"/>
</dbReference>
<comment type="cofactor">
    <cofactor evidence="1 9">
        <name>pyridoxal 5'-phosphate</name>
        <dbReference type="ChEBI" id="CHEBI:597326"/>
    </cofactor>
</comment>
<proteinExistence type="inferred from homology"/>
<dbReference type="PANTHER" id="PTHR43643">
    <property type="entry name" value="HISTIDINOL-PHOSPHATE AMINOTRANSFERASE 2"/>
    <property type="match status" value="1"/>
</dbReference>
<feature type="domain" description="Aminotransferase class I/classII large" evidence="10">
    <location>
        <begin position="30"/>
        <end position="351"/>
    </location>
</feature>
<dbReference type="Proteomes" id="UP000288197">
    <property type="component" value="Unassembled WGS sequence"/>
</dbReference>
<evidence type="ECO:0000256" key="9">
    <source>
        <dbReference type="HAMAP-Rule" id="MF_01023"/>
    </source>
</evidence>
<accession>A0A369AV48</accession>
<reference evidence="11 12" key="1">
    <citation type="submission" date="2017-05" db="EMBL/GenBank/DDBJ databases">
        <title>Vagococcus spp. assemblies.</title>
        <authorList>
            <person name="Gulvik C.A."/>
        </authorList>
    </citation>
    <scope>NUCLEOTIDE SEQUENCE [LARGE SCALE GENOMIC DNA]</scope>
    <source>
        <strain evidence="11 12">NCFB 2497</strain>
    </source>
</reference>
<evidence type="ECO:0000313" key="11">
    <source>
        <dbReference type="EMBL" id="RSU01545.1"/>
    </source>
</evidence>
<evidence type="ECO:0000259" key="10">
    <source>
        <dbReference type="Pfam" id="PF00155"/>
    </source>
</evidence>
<dbReference type="HAMAP" id="MF_01023">
    <property type="entry name" value="HisC_aminotrans_2"/>
    <property type="match status" value="1"/>
</dbReference>
<evidence type="ECO:0000256" key="3">
    <source>
        <dbReference type="ARBA" id="ARBA00011738"/>
    </source>
</evidence>
<dbReference type="Pfam" id="PF00155">
    <property type="entry name" value="Aminotran_1_2"/>
    <property type="match status" value="1"/>
</dbReference>
<keyword evidence="9" id="KW-0028">Amino-acid biosynthesis</keyword>
<dbReference type="CDD" id="cd00609">
    <property type="entry name" value="AAT_like"/>
    <property type="match status" value="1"/>
</dbReference>
<dbReference type="SUPFAM" id="SSF53383">
    <property type="entry name" value="PLP-dependent transferases"/>
    <property type="match status" value="1"/>
</dbReference>
<evidence type="ECO:0000313" key="12">
    <source>
        <dbReference type="Proteomes" id="UP000288197"/>
    </source>
</evidence>
<dbReference type="PROSITE" id="PS00599">
    <property type="entry name" value="AA_TRANSFER_CLASS_2"/>
    <property type="match status" value="1"/>
</dbReference>
<dbReference type="GO" id="GO:0030170">
    <property type="term" value="F:pyridoxal phosphate binding"/>
    <property type="evidence" value="ECO:0007669"/>
    <property type="project" value="InterPro"/>
</dbReference>
<keyword evidence="5 9" id="KW-0808">Transferase</keyword>
<dbReference type="InterPro" id="IPR050106">
    <property type="entry name" value="HistidinolP_aminotransfase"/>
</dbReference>
<keyword evidence="12" id="KW-1185">Reference proteome</keyword>
<comment type="subunit">
    <text evidence="3 9">Homodimer.</text>
</comment>
<dbReference type="UniPathway" id="UPA00031">
    <property type="reaction ID" value="UER00012"/>
</dbReference>
<dbReference type="EC" id="2.6.1.9" evidence="9"/>
<keyword evidence="4 9" id="KW-0032">Aminotransferase</keyword>
<dbReference type="GO" id="GO:0004400">
    <property type="term" value="F:histidinol-phosphate transaminase activity"/>
    <property type="evidence" value="ECO:0007669"/>
    <property type="project" value="UniProtKB-UniRule"/>
</dbReference>
<evidence type="ECO:0000256" key="6">
    <source>
        <dbReference type="ARBA" id="ARBA00022898"/>
    </source>
</evidence>
<dbReference type="Gene3D" id="3.40.640.10">
    <property type="entry name" value="Type I PLP-dependent aspartate aminotransferase-like (Major domain)"/>
    <property type="match status" value="1"/>
</dbReference>
<dbReference type="Gene3D" id="3.90.1150.10">
    <property type="entry name" value="Aspartate Aminotransferase, domain 1"/>
    <property type="match status" value="1"/>
</dbReference>
<comment type="pathway">
    <text evidence="2 9">Amino-acid biosynthesis; L-histidine biosynthesis; L-histidine from 5-phospho-alpha-D-ribose 1-diphosphate: step 7/9.</text>
</comment>
<sequence length="358" mass="40163">MKSKETLEGLRPYIPGRPIDDVKKEYGLTRVVKLASNENPYGFSPKVKELLVNEIESLEYYPDGGAVDLKEKLAEFHQISTNQLIVGAGLDEVIQIVSRAMLVSGDEIIVPDPTFPQYGHHATIEGADVIKVPVHPATGEMDLEKMLESITFDTKIIWLCNPNNPTGTYVSQYKIKDFMEKVPDHILVISDEAYQEYVTEEEIGTSFNLLNEYDNLMIMRTFSKAYGLAGLRIGYGIMSEALGKTLEVARLPFNTSTLAQKAAIVALEDQEFISRATKKNTAELEAWEKFLEELAIPYYVSQTNFIFVNVGEKSDEITQGLLESGFIIRGGLKPGWVRITMGQKEDNEVLRNVLKNLL</sequence>
<dbReference type="GeneID" id="63146613"/>
<feature type="modified residue" description="N6-(pyridoxal phosphate)lysine" evidence="9">
    <location>
        <position position="224"/>
    </location>
</feature>
<comment type="catalytic activity">
    <reaction evidence="8 9">
        <text>L-histidinol phosphate + 2-oxoglutarate = 3-(imidazol-4-yl)-2-oxopropyl phosphate + L-glutamate</text>
        <dbReference type="Rhea" id="RHEA:23744"/>
        <dbReference type="ChEBI" id="CHEBI:16810"/>
        <dbReference type="ChEBI" id="CHEBI:29985"/>
        <dbReference type="ChEBI" id="CHEBI:57766"/>
        <dbReference type="ChEBI" id="CHEBI:57980"/>
        <dbReference type="EC" id="2.6.1.9"/>
    </reaction>
</comment>
<dbReference type="InterPro" id="IPR015422">
    <property type="entry name" value="PyrdxlP-dep_Trfase_small"/>
</dbReference>
<dbReference type="GO" id="GO:0000105">
    <property type="term" value="P:L-histidine biosynthetic process"/>
    <property type="evidence" value="ECO:0007669"/>
    <property type="project" value="UniProtKB-UniRule"/>
</dbReference>
<dbReference type="NCBIfam" id="TIGR01141">
    <property type="entry name" value="hisC"/>
    <property type="match status" value="1"/>
</dbReference>
<dbReference type="InterPro" id="IPR015421">
    <property type="entry name" value="PyrdxlP-dep_Trfase_major"/>
</dbReference>
<comment type="similarity">
    <text evidence="9">Belongs to the class-II pyridoxal-phosphate-dependent aminotransferase family. Histidinol-phosphate aminotransferase subfamily.</text>
</comment>
<dbReference type="PANTHER" id="PTHR43643:SF3">
    <property type="entry name" value="HISTIDINOL-PHOSPHATE AMINOTRANSFERASE"/>
    <property type="match status" value="1"/>
</dbReference>
<dbReference type="OrthoDB" id="9813612at2"/>
<evidence type="ECO:0000256" key="8">
    <source>
        <dbReference type="ARBA" id="ARBA00047481"/>
    </source>
</evidence>
<keyword evidence="6 9" id="KW-0663">Pyridoxal phosphate</keyword>
<dbReference type="InterPro" id="IPR004839">
    <property type="entry name" value="Aminotransferase_I/II_large"/>
</dbReference>
<dbReference type="InterPro" id="IPR005861">
    <property type="entry name" value="HisP_aminotrans"/>
</dbReference>
<evidence type="ECO:0000256" key="2">
    <source>
        <dbReference type="ARBA" id="ARBA00005011"/>
    </source>
</evidence>
<protein>
    <recommendedName>
        <fullName evidence="9">Histidinol-phosphate aminotransferase</fullName>
        <ecNumber evidence="9">2.6.1.9</ecNumber>
    </recommendedName>
    <alternativeName>
        <fullName evidence="9">Imidazole acetol-phosphate transaminase</fullName>
    </alternativeName>
</protein>
<dbReference type="EMBL" id="NGJX01000007">
    <property type="protein sequence ID" value="RSU01545.1"/>
    <property type="molecule type" value="Genomic_DNA"/>
</dbReference>
<evidence type="ECO:0000256" key="5">
    <source>
        <dbReference type="ARBA" id="ARBA00022679"/>
    </source>
</evidence>
<evidence type="ECO:0000256" key="4">
    <source>
        <dbReference type="ARBA" id="ARBA00022576"/>
    </source>
</evidence>
<name>A0A369AV48_9ENTE</name>
<dbReference type="RefSeq" id="WP_114289790.1">
    <property type="nucleotide sequence ID" value="NZ_CP122523.1"/>
</dbReference>
<dbReference type="InterPro" id="IPR015424">
    <property type="entry name" value="PyrdxlP-dep_Trfase"/>
</dbReference>
<evidence type="ECO:0000256" key="7">
    <source>
        <dbReference type="ARBA" id="ARBA00023102"/>
    </source>
</evidence>
<organism evidence="11 12">
    <name type="scientific">Vagococcus fluvialis</name>
    <dbReference type="NCBI Taxonomy" id="2738"/>
    <lineage>
        <taxon>Bacteria</taxon>
        <taxon>Bacillati</taxon>
        <taxon>Bacillota</taxon>
        <taxon>Bacilli</taxon>
        <taxon>Lactobacillales</taxon>
        <taxon>Enterococcaceae</taxon>
        <taxon>Vagococcus</taxon>
    </lineage>
</organism>